<dbReference type="Proteomes" id="UP000256970">
    <property type="component" value="Unassembled WGS sequence"/>
</dbReference>
<keyword evidence="1" id="KW-0677">Repeat</keyword>
<protein>
    <recommendedName>
        <fullName evidence="4">SMP-30/Gluconolactonase/LRE-like region domain-containing protein</fullName>
    </recommendedName>
</protein>
<dbReference type="InterPro" id="IPR001258">
    <property type="entry name" value="NHL_repeat"/>
</dbReference>
<reference evidence="2 3" key="1">
    <citation type="submission" date="2016-10" db="EMBL/GenBank/DDBJ databases">
        <authorList>
            <person name="Cai Z."/>
        </authorList>
    </citation>
    <scope>NUCLEOTIDE SEQUENCE [LARGE SCALE GENOMIC DNA]</scope>
</reference>
<dbReference type="InterPro" id="IPR050952">
    <property type="entry name" value="TRIM-NHL_E3_ligases"/>
</dbReference>
<evidence type="ECO:0000313" key="3">
    <source>
        <dbReference type="Proteomes" id="UP000256970"/>
    </source>
</evidence>
<organism evidence="2 3">
    <name type="scientific">Tetradesmus obliquus</name>
    <name type="common">Green alga</name>
    <name type="synonym">Acutodesmus obliquus</name>
    <dbReference type="NCBI Taxonomy" id="3088"/>
    <lineage>
        <taxon>Eukaryota</taxon>
        <taxon>Viridiplantae</taxon>
        <taxon>Chlorophyta</taxon>
        <taxon>core chlorophytes</taxon>
        <taxon>Chlorophyceae</taxon>
        <taxon>CS clade</taxon>
        <taxon>Sphaeropleales</taxon>
        <taxon>Scenedesmaceae</taxon>
        <taxon>Tetradesmus</taxon>
    </lineage>
</organism>
<evidence type="ECO:0008006" key="4">
    <source>
        <dbReference type="Google" id="ProtNLM"/>
    </source>
</evidence>
<dbReference type="Gene3D" id="2.120.10.30">
    <property type="entry name" value="TolB, C-terminal domain"/>
    <property type="match status" value="1"/>
</dbReference>
<gene>
    <name evidence="2" type="ORF">BQ4739_LOCUS543</name>
</gene>
<evidence type="ECO:0000256" key="1">
    <source>
        <dbReference type="ARBA" id="ARBA00022737"/>
    </source>
</evidence>
<dbReference type="STRING" id="3088.A0A383V312"/>
<dbReference type="PANTHER" id="PTHR24104">
    <property type="entry name" value="E3 UBIQUITIN-PROTEIN LIGASE NHLRC1-RELATED"/>
    <property type="match status" value="1"/>
</dbReference>
<keyword evidence="3" id="KW-1185">Reference proteome</keyword>
<proteinExistence type="predicted"/>
<accession>A0A383V312</accession>
<dbReference type="PANTHER" id="PTHR24104:SF25">
    <property type="entry name" value="PROTEIN LIN-41"/>
    <property type="match status" value="1"/>
</dbReference>
<dbReference type="GO" id="GO:0008270">
    <property type="term" value="F:zinc ion binding"/>
    <property type="evidence" value="ECO:0007669"/>
    <property type="project" value="UniProtKB-KW"/>
</dbReference>
<sequence length="134" mass="14173">MKKWEPGFFMYTGVPEPYANWMPKALAVDQRTGNVLVTDPVAGRVVVYNSAGASPRILISSGLVNPSGIAVNSAGDVYVVESRLEGRLLKFDSSGKLLAVHGQTFGYPHGVAVAADGAVWVAEAGLHVIKVTCM</sequence>
<dbReference type="Pfam" id="PF01436">
    <property type="entry name" value="NHL"/>
    <property type="match status" value="1"/>
</dbReference>
<evidence type="ECO:0000313" key="2">
    <source>
        <dbReference type="EMBL" id="SZX59945.1"/>
    </source>
</evidence>
<dbReference type="EMBL" id="FNXT01000033">
    <property type="protein sequence ID" value="SZX59945.1"/>
    <property type="molecule type" value="Genomic_DNA"/>
</dbReference>
<name>A0A383V312_TETOB</name>
<dbReference type="AlphaFoldDB" id="A0A383V312"/>
<dbReference type="InterPro" id="IPR011042">
    <property type="entry name" value="6-blade_b-propeller_TolB-like"/>
</dbReference>
<dbReference type="SUPFAM" id="SSF101898">
    <property type="entry name" value="NHL repeat"/>
    <property type="match status" value="1"/>
</dbReference>